<keyword evidence="2 11" id="KW-0004">4Fe-4S</keyword>
<dbReference type="SUPFAM" id="SSF55124">
    <property type="entry name" value="Nitrite/Sulfite reductase N-terminal domain-like"/>
    <property type="match status" value="2"/>
</dbReference>
<comment type="similarity">
    <text evidence="1 11">Belongs to the nitrite and sulfite reductase 4Fe-4S domain family.</text>
</comment>
<comment type="cofactor">
    <cofactor evidence="11">
        <name>siroheme</name>
        <dbReference type="ChEBI" id="CHEBI:60052"/>
    </cofactor>
    <text evidence="11">Binds 1 siroheme per subunit.</text>
</comment>
<dbReference type="KEGG" id="woc:BA177_13555"/>
<keyword evidence="7 11" id="KW-0560">Oxidoreductase</keyword>
<evidence type="ECO:0000259" key="12">
    <source>
        <dbReference type="Pfam" id="PF01077"/>
    </source>
</evidence>
<feature type="domain" description="Nitrite/sulphite reductase 4Fe-4S" evidence="12">
    <location>
        <begin position="170"/>
        <end position="322"/>
    </location>
</feature>
<feature type="binding site" evidence="11">
    <location>
        <position position="479"/>
    </location>
    <ligand>
        <name>[4Fe-4S] cluster</name>
        <dbReference type="ChEBI" id="CHEBI:49883"/>
    </ligand>
</feature>
<dbReference type="HAMAP" id="MF_01540">
    <property type="entry name" value="CysI"/>
    <property type="match status" value="1"/>
</dbReference>
<dbReference type="Proteomes" id="UP000092695">
    <property type="component" value="Chromosome"/>
</dbReference>
<dbReference type="GO" id="GO:0070814">
    <property type="term" value="P:hydrogen sulfide biosynthetic process"/>
    <property type="evidence" value="ECO:0007669"/>
    <property type="project" value="UniProtKB-UniRule"/>
</dbReference>
<evidence type="ECO:0000256" key="6">
    <source>
        <dbReference type="ARBA" id="ARBA00022857"/>
    </source>
</evidence>
<dbReference type="InterPro" id="IPR036136">
    <property type="entry name" value="Nit/Sulf_reduc_fer-like_dom_sf"/>
</dbReference>
<name>A0A193LHU9_9GAMM</name>
<feature type="domain" description="Nitrite/Sulfite reductase ferredoxin-like" evidence="13">
    <location>
        <begin position="73"/>
        <end position="131"/>
    </location>
</feature>
<dbReference type="AlphaFoldDB" id="A0A193LHU9"/>
<evidence type="ECO:0000256" key="8">
    <source>
        <dbReference type="ARBA" id="ARBA00023004"/>
    </source>
</evidence>
<keyword evidence="9 11" id="KW-0411">Iron-sulfur</keyword>
<dbReference type="STRING" id="1548547.BA177_13555"/>
<dbReference type="SUPFAM" id="SSF56014">
    <property type="entry name" value="Nitrite and sulphite reductase 4Fe-4S domain-like"/>
    <property type="match status" value="2"/>
</dbReference>
<dbReference type="InterPro" id="IPR045169">
    <property type="entry name" value="NO2/SO3_Rdtase_4Fe4S_prot"/>
</dbReference>
<feature type="binding site" evidence="11">
    <location>
        <position position="436"/>
    </location>
    <ligand>
        <name>[4Fe-4S] cluster</name>
        <dbReference type="ChEBI" id="CHEBI:49883"/>
    </ligand>
</feature>
<dbReference type="RefSeq" id="WP_068617072.1">
    <property type="nucleotide sequence ID" value="NZ_CP016268.1"/>
</dbReference>
<evidence type="ECO:0000256" key="11">
    <source>
        <dbReference type="HAMAP-Rule" id="MF_01540"/>
    </source>
</evidence>
<gene>
    <name evidence="11" type="primary">cysI</name>
    <name evidence="14" type="ORF">BA177_13555</name>
</gene>
<evidence type="ECO:0000256" key="4">
    <source>
        <dbReference type="ARBA" id="ARBA00022617"/>
    </source>
</evidence>
<organism evidence="14 15">
    <name type="scientific">Woeseia oceani</name>
    <dbReference type="NCBI Taxonomy" id="1548547"/>
    <lineage>
        <taxon>Bacteria</taxon>
        <taxon>Pseudomonadati</taxon>
        <taxon>Pseudomonadota</taxon>
        <taxon>Gammaproteobacteria</taxon>
        <taxon>Woeseiales</taxon>
        <taxon>Woeseiaceae</taxon>
        <taxon>Woeseia</taxon>
    </lineage>
</organism>
<dbReference type="PRINTS" id="PR00397">
    <property type="entry name" value="SIROHAEM"/>
</dbReference>
<dbReference type="InterPro" id="IPR006067">
    <property type="entry name" value="NO2/SO3_Rdtase_4Fe4S_dom"/>
</dbReference>
<proteinExistence type="inferred from homology"/>
<comment type="cofactor">
    <cofactor evidence="11">
        <name>[4Fe-4S] cluster</name>
        <dbReference type="ChEBI" id="CHEBI:49883"/>
    </cofactor>
    <text evidence="11">Binds 1 [4Fe-4S] cluster per subunit.</text>
</comment>
<dbReference type="PROSITE" id="PS00365">
    <property type="entry name" value="NIR_SIR"/>
    <property type="match status" value="1"/>
</dbReference>
<dbReference type="InterPro" id="IPR005117">
    <property type="entry name" value="NiRdtase/SiRdtase_haem-b_fer"/>
</dbReference>
<dbReference type="GO" id="GO:0019344">
    <property type="term" value="P:cysteine biosynthetic process"/>
    <property type="evidence" value="ECO:0007669"/>
    <property type="project" value="UniProtKB-KW"/>
</dbReference>
<comment type="subunit">
    <text evidence="11">Alpha(8)-beta(8). The alpha component is a flavoprotein, the beta component is a hemoprotein.</text>
</comment>
<dbReference type="GO" id="GO:0050661">
    <property type="term" value="F:NADP binding"/>
    <property type="evidence" value="ECO:0007669"/>
    <property type="project" value="InterPro"/>
</dbReference>
<evidence type="ECO:0000256" key="5">
    <source>
        <dbReference type="ARBA" id="ARBA00022723"/>
    </source>
</evidence>
<dbReference type="EC" id="1.8.1.2" evidence="11"/>
<keyword evidence="4 11" id="KW-0349">Heme</keyword>
<comment type="pathway">
    <text evidence="11">Sulfur metabolism; hydrogen sulfide biosynthesis; hydrogen sulfide from sulfite (NADPH route): step 1/1.</text>
</comment>
<reference evidence="14 15" key="1">
    <citation type="submission" date="2016-06" db="EMBL/GenBank/DDBJ databases">
        <title>Complete genome sequence of a deep-branching marine Gamma Proteobacterium Woeseia oceani type strain XK5.</title>
        <authorList>
            <person name="Mu D."/>
            <person name="Du Z."/>
        </authorList>
    </citation>
    <scope>NUCLEOTIDE SEQUENCE [LARGE SCALE GENOMIC DNA]</scope>
    <source>
        <strain evidence="14 15">XK5</strain>
    </source>
</reference>
<evidence type="ECO:0000313" key="15">
    <source>
        <dbReference type="Proteomes" id="UP000092695"/>
    </source>
</evidence>
<feature type="domain" description="Nitrite/Sulfite reductase ferredoxin-like" evidence="13">
    <location>
        <begin position="344"/>
        <end position="411"/>
    </location>
</feature>
<accession>A0A193LHU9</accession>
<evidence type="ECO:0000256" key="10">
    <source>
        <dbReference type="ARBA" id="ARBA00023192"/>
    </source>
</evidence>
<dbReference type="Pfam" id="PF03460">
    <property type="entry name" value="NIR_SIR_ferr"/>
    <property type="match status" value="2"/>
</dbReference>
<dbReference type="NCBIfam" id="TIGR02041">
    <property type="entry name" value="CysI"/>
    <property type="match status" value="1"/>
</dbReference>
<keyword evidence="6 11" id="KW-0521">NADP</keyword>
<feature type="binding site" evidence="11">
    <location>
        <position position="475"/>
    </location>
    <ligand>
        <name>[4Fe-4S] cluster</name>
        <dbReference type="ChEBI" id="CHEBI:49883"/>
    </ligand>
</feature>
<keyword evidence="10 11" id="KW-0198">Cysteine biosynthesis</keyword>
<keyword evidence="5 11" id="KW-0479">Metal-binding</keyword>
<comment type="function">
    <text evidence="11">Component of the sulfite reductase complex that catalyzes the 6-electron reduction of sulfite to sulfide. This is one of several activities required for the biosynthesis of L-cysteine from sulfate.</text>
</comment>
<dbReference type="GO" id="GO:0020037">
    <property type="term" value="F:heme binding"/>
    <property type="evidence" value="ECO:0007669"/>
    <property type="project" value="InterPro"/>
</dbReference>
<dbReference type="GO" id="GO:0009337">
    <property type="term" value="C:sulfite reductase complex (NADPH)"/>
    <property type="evidence" value="ECO:0007669"/>
    <property type="project" value="InterPro"/>
</dbReference>
<keyword evidence="15" id="KW-1185">Reference proteome</keyword>
<dbReference type="PANTHER" id="PTHR11493">
    <property type="entry name" value="SULFITE REDUCTASE [NADPH] SUBUNIT BETA-RELATED"/>
    <property type="match status" value="1"/>
</dbReference>
<dbReference type="GO" id="GO:0051539">
    <property type="term" value="F:4 iron, 4 sulfur cluster binding"/>
    <property type="evidence" value="ECO:0007669"/>
    <property type="project" value="UniProtKB-KW"/>
</dbReference>
<feature type="binding site" evidence="11">
    <location>
        <position position="430"/>
    </location>
    <ligand>
        <name>[4Fe-4S] cluster</name>
        <dbReference type="ChEBI" id="CHEBI:49883"/>
    </ligand>
</feature>
<dbReference type="PANTHER" id="PTHR11493:SF47">
    <property type="entry name" value="SULFITE REDUCTASE [NADPH] SUBUNIT BETA"/>
    <property type="match status" value="1"/>
</dbReference>
<dbReference type="GO" id="GO:0050311">
    <property type="term" value="F:sulfite reductase (ferredoxin) activity"/>
    <property type="evidence" value="ECO:0007669"/>
    <property type="project" value="TreeGrafter"/>
</dbReference>
<dbReference type="EMBL" id="CP016268">
    <property type="protein sequence ID" value="ANO52087.1"/>
    <property type="molecule type" value="Genomic_DNA"/>
</dbReference>
<dbReference type="OrthoDB" id="3189055at2"/>
<evidence type="ECO:0000256" key="3">
    <source>
        <dbReference type="ARBA" id="ARBA00022605"/>
    </source>
</evidence>
<dbReference type="InterPro" id="IPR045854">
    <property type="entry name" value="NO2/SO3_Rdtase_4Fe4S_sf"/>
</dbReference>
<dbReference type="InterPro" id="IPR011786">
    <property type="entry name" value="CysI"/>
</dbReference>
<evidence type="ECO:0000313" key="14">
    <source>
        <dbReference type="EMBL" id="ANO52087.1"/>
    </source>
</evidence>
<feature type="binding site" description="axial binding residue" evidence="11">
    <location>
        <position position="479"/>
    </location>
    <ligand>
        <name>siroheme</name>
        <dbReference type="ChEBI" id="CHEBI:60052"/>
    </ligand>
    <ligandPart>
        <name>Fe</name>
        <dbReference type="ChEBI" id="CHEBI:18248"/>
    </ligandPart>
</feature>
<evidence type="ECO:0000256" key="7">
    <source>
        <dbReference type="ARBA" id="ARBA00023002"/>
    </source>
</evidence>
<keyword evidence="3 11" id="KW-0028">Amino-acid biosynthesis</keyword>
<dbReference type="Pfam" id="PF01077">
    <property type="entry name" value="NIR_SIR"/>
    <property type="match status" value="1"/>
</dbReference>
<dbReference type="NCBIfam" id="NF010029">
    <property type="entry name" value="PRK13504.1"/>
    <property type="match status" value="1"/>
</dbReference>
<dbReference type="InterPro" id="IPR006066">
    <property type="entry name" value="NO2/SO3_Rdtase_FeS/sirohaem_BS"/>
</dbReference>
<dbReference type="Gene3D" id="3.30.413.10">
    <property type="entry name" value="Sulfite Reductase Hemoprotein, domain 1"/>
    <property type="match status" value="2"/>
</dbReference>
<evidence type="ECO:0000256" key="1">
    <source>
        <dbReference type="ARBA" id="ARBA00010429"/>
    </source>
</evidence>
<evidence type="ECO:0000256" key="9">
    <source>
        <dbReference type="ARBA" id="ARBA00023014"/>
    </source>
</evidence>
<keyword evidence="8 11" id="KW-0408">Iron</keyword>
<sequence>MSKATTEKLSPVEGIKQRSNYLRGTIVDGLADDATGALSDDDIQLTKYHGFYQQDDRDLRAERQRRKLEPLYSFMIRVRMAGGVATAKQWLQLDDIAGAYSNNTLRLTTRQTFQFHAVIKRNLKPTMRSINDALLDTIAACGDVNRNVMCTSLPELSPLHATAYAKAKEISEHLLPKTRAYHEIWLDGKRVEGGEDYEPVYGTTYLPRKFKIGVVIPPSNDIDIFSQDLGFIAIEKDGELIGFNVTVGGGLGMTHGEPETYPRVADVIGFCTPEQAVTVAEHVVALQRDFGDRTNRKHARLKYTIDDRGLDWFTEELSRRLGFVLAAPAGFRFDSRGDRFGWQQDLQGLWHLSLFIPEGRVLDNDRARVRAGLRAVAATERVEFRVTANQNLIISNIKADDKALIEKLLAEHGIDKLQHITPLRQQALACVALPTCGLAMAEAERYLNDFVGQTDALLAKNGLANEPISLRITGCPNGCARPFLAEIALVGRAPGYYALFLGGDPFGYRLNRLVHENADEKTLLATLDHWFERFARERQNSEPFGDFVHRLLPAGEQA</sequence>
<comment type="catalytic activity">
    <reaction evidence="11">
        <text>hydrogen sulfide + 3 NADP(+) + 3 H2O = sulfite + 3 NADPH + 4 H(+)</text>
        <dbReference type="Rhea" id="RHEA:13801"/>
        <dbReference type="ChEBI" id="CHEBI:15377"/>
        <dbReference type="ChEBI" id="CHEBI:15378"/>
        <dbReference type="ChEBI" id="CHEBI:17359"/>
        <dbReference type="ChEBI" id="CHEBI:29919"/>
        <dbReference type="ChEBI" id="CHEBI:57783"/>
        <dbReference type="ChEBI" id="CHEBI:58349"/>
        <dbReference type="EC" id="1.8.1.2"/>
    </reaction>
</comment>
<evidence type="ECO:0000256" key="2">
    <source>
        <dbReference type="ARBA" id="ARBA00022485"/>
    </source>
</evidence>
<dbReference type="GO" id="GO:0046872">
    <property type="term" value="F:metal ion binding"/>
    <property type="evidence" value="ECO:0007669"/>
    <property type="project" value="UniProtKB-KW"/>
</dbReference>
<dbReference type="FunFam" id="3.30.413.10:FF:000004">
    <property type="entry name" value="Sulfite reductase [NADPH] hemoprotein beta-component"/>
    <property type="match status" value="1"/>
</dbReference>
<dbReference type="UniPathway" id="UPA00140">
    <property type="reaction ID" value="UER00207"/>
</dbReference>
<dbReference type="GO" id="GO:0004783">
    <property type="term" value="F:sulfite reductase (NADPH) activity"/>
    <property type="evidence" value="ECO:0007669"/>
    <property type="project" value="UniProtKB-UniRule"/>
</dbReference>
<dbReference type="GO" id="GO:0000103">
    <property type="term" value="P:sulfate assimilation"/>
    <property type="evidence" value="ECO:0007669"/>
    <property type="project" value="UniProtKB-UniRule"/>
</dbReference>
<evidence type="ECO:0000259" key="13">
    <source>
        <dbReference type="Pfam" id="PF03460"/>
    </source>
</evidence>
<protein>
    <recommendedName>
        <fullName evidence="11">Sulfite reductase [NADPH] hemoprotein beta-component</fullName>
        <shortName evidence="11">SiR-HP</shortName>
        <shortName evidence="11">SiRHP</shortName>
        <ecNumber evidence="11">1.8.1.2</ecNumber>
    </recommendedName>
</protein>